<dbReference type="SUPFAM" id="SSF47781">
    <property type="entry name" value="RuvA domain 2-like"/>
    <property type="match status" value="1"/>
</dbReference>
<keyword evidence="1" id="KW-0812">Transmembrane</keyword>
<sequence length="162" mass="17653">MMNNEPAEARCPATDQSSQDSRVSVFLSLAVLFLFVLMTFQLKGKEEELTGAGGGQVLSWTGGDLKLAPVTDMGGESQTGGHAGSIPPYLHPFFFKEVPINFADKSLLMTVSGIGPQLSREILRIRKTEGFFFSESDLLSVPGIGPKRMKQFAKQFSFSTEL</sequence>
<dbReference type="Gene3D" id="1.10.150.280">
    <property type="entry name" value="AF1531-like domain"/>
    <property type="match status" value="1"/>
</dbReference>
<dbReference type="InterPro" id="IPR010994">
    <property type="entry name" value="RuvA_2-like"/>
</dbReference>
<keyword evidence="1" id="KW-0472">Membrane</keyword>
<comment type="caution">
    <text evidence="2">The sequence shown here is derived from an EMBL/GenBank/DDBJ whole genome shotgun (WGS) entry which is preliminary data.</text>
</comment>
<dbReference type="AlphaFoldDB" id="A0A8J6N7J6"/>
<reference evidence="2 3" key="1">
    <citation type="submission" date="2020-08" db="EMBL/GenBank/DDBJ databases">
        <title>Bridging the membrane lipid divide: bacteria of the FCB group superphylum have the potential to synthesize archaeal ether lipids.</title>
        <authorList>
            <person name="Villanueva L."/>
            <person name="Von Meijenfeldt F.A.B."/>
            <person name="Westbye A.B."/>
            <person name="Yadav S."/>
            <person name="Hopmans E.C."/>
            <person name="Dutilh B.E."/>
            <person name="Sinninghe Damste J.S."/>
        </authorList>
    </citation>
    <scope>NUCLEOTIDE SEQUENCE [LARGE SCALE GENOMIC DNA]</scope>
    <source>
        <strain evidence="2">NIOZ-UU81</strain>
    </source>
</reference>
<dbReference type="Pfam" id="PF12836">
    <property type="entry name" value="HHH_3"/>
    <property type="match status" value="1"/>
</dbReference>
<keyword evidence="1" id="KW-1133">Transmembrane helix</keyword>
<evidence type="ECO:0000313" key="2">
    <source>
        <dbReference type="EMBL" id="MBC8208124.1"/>
    </source>
</evidence>
<proteinExistence type="predicted"/>
<evidence type="ECO:0000256" key="1">
    <source>
        <dbReference type="SAM" id="Phobius"/>
    </source>
</evidence>
<dbReference type="Proteomes" id="UP000599024">
    <property type="component" value="Unassembled WGS sequence"/>
</dbReference>
<organism evidence="2 3">
    <name type="scientific">Candidatus Desulfatifera sulfidica</name>
    <dbReference type="NCBI Taxonomy" id="2841691"/>
    <lineage>
        <taxon>Bacteria</taxon>
        <taxon>Pseudomonadati</taxon>
        <taxon>Thermodesulfobacteriota</taxon>
        <taxon>Desulfobulbia</taxon>
        <taxon>Desulfobulbales</taxon>
        <taxon>Desulfobulbaceae</taxon>
        <taxon>Candidatus Desulfatifera</taxon>
    </lineage>
</organism>
<evidence type="ECO:0000313" key="3">
    <source>
        <dbReference type="Proteomes" id="UP000599024"/>
    </source>
</evidence>
<feature type="transmembrane region" description="Helical" evidence="1">
    <location>
        <begin position="23"/>
        <end position="40"/>
    </location>
</feature>
<name>A0A8J6N7J6_9BACT</name>
<accession>A0A8J6N7J6</accession>
<protein>
    <submittedName>
        <fullName evidence="2">Helix-hairpin-helix domain-containing protein</fullName>
    </submittedName>
</protein>
<gene>
    <name evidence="2" type="ORF">H8E79_03015</name>
</gene>
<dbReference type="EMBL" id="JACNLK010000028">
    <property type="protein sequence ID" value="MBC8208124.1"/>
    <property type="molecule type" value="Genomic_DNA"/>
</dbReference>